<comment type="caution">
    <text evidence="1">The sequence shown here is derived from an EMBL/GenBank/DDBJ whole genome shotgun (WGS) entry which is preliminary data.</text>
</comment>
<dbReference type="AlphaFoldDB" id="A0A5B7GFX0"/>
<dbReference type="Proteomes" id="UP000324222">
    <property type="component" value="Unassembled WGS sequence"/>
</dbReference>
<protein>
    <submittedName>
        <fullName evidence="1">Uncharacterized protein</fullName>
    </submittedName>
</protein>
<reference evidence="1 2" key="1">
    <citation type="submission" date="2019-05" db="EMBL/GenBank/DDBJ databases">
        <title>Another draft genome of Portunus trituberculatus and its Hox gene families provides insights of decapod evolution.</title>
        <authorList>
            <person name="Jeong J.-H."/>
            <person name="Song I."/>
            <person name="Kim S."/>
            <person name="Choi T."/>
            <person name="Kim D."/>
            <person name="Ryu S."/>
            <person name="Kim W."/>
        </authorList>
    </citation>
    <scope>NUCLEOTIDE SEQUENCE [LARGE SCALE GENOMIC DNA]</scope>
    <source>
        <tissue evidence="1">Muscle</tissue>
    </source>
</reference>
<name>A0A5B7GFX0_PORTR</name>
<evidence type="ECO:0000313" key="1">
    <source>
        <dbReference type="EMBL" id="MPC58951.1"/>
    </source>
</evidence>
<accession>A0A5B7GFX0</accession>
<gene>
    <name evidence="1" type="ORF">E2C01_052964</name>
</gene>
<evidence type="ECO:0000313" key="2">
    <source>
        <dbReference type="Proteomes" id="UP000324222"/>
    </source>
</evidence>
<dbReference type="EMBL" id="VSRR010016128">
    <property type="protein sequence ID" value="MPC58951.1"/>
    <property type="molecule type" value="Genomic_DNA"/>
</dbReference>
<dbReference type="OrthoDB" id="1740265at2759"/>
<sequence length="73" mass="8350">MSRVRYTCPATSSNIARLTHACLTPSVLGHLGIDEPTDSDNPALLQHIFTTNQPETFQVLREWRELVDKYHEK</sequence>
<keyword evidence="2" id="KW-1185">Reference proteome</keyword>
<organism evidence="1 2">
    <name type="scientific">Portunus trituberculatus</name>
    <name type="common">Swimming crab</name>
    <name type="synonym">Neptunus trituberculatus</name>
    <dbReference type="NCBI Taxonomy" id="210409"/>
    <lineage>
        <taxon>Eukaryota</taxon>
        <taxon>Metazoa</taxon>
        <taxon>Ecdysozoa</taxon>
        <taxon>Arthropoda</taxon>
        <taxon>Crustacea</taxon>
        <taxon>Multicrustacea</taxon>
        <taxon>Malacostraca</taxon>
        <taxon>Eumalacostraca</taxon>
        <taxon>Eucarida</taxon>
        <taxon>Decapoda</taxon>
        <taxon>Pleocyemata</taxon>
        <taxon>Brachyura</taxon>
        <taxon>Eubrachyura</taxon>
        <taxon>Portunoidea</taxon>
        <taxon>Portunidae</taxon>
        <taxon>Portuninae</taxon>
        <taxon>Portunus</taxon>
    </lineage>
</organism>
<proteinExistence type="predicted"/>